<sequence length="114" mass="13215">MNDDAQLSITELAPELQHKAVKDFATFYLPLYDRNNLELMSNFDVANYMTDINEHLSYGRFMTTDQRIADSVDFSMADYVNLIANLDQHYYATGTPAVNWTEWYATHFLQISNS</sequence>
<dbReference type="EMBL" id="JBHLZY010000020">
    <property type="protein sequence ID" value="MFB9769920.1"/>
    <property type="molecule type" value="Genomic_DNA"/>
</dbReference>
<keyword evidence="2" id="KW-1185">Reference proteome</keyword>
<reference evidence="1 2" key="1">
    <citation type="submission" date="2024-09" db="EMBL/GenBank/DDBJ databases">
        <authorList>
            <person name="Sun Q."/>
            <person name="Mori K."/>
        </authorList>
    </citation>
    <scope>NUCLEOTIDE SEQUENCE [LARGE SCALE GENOMIC DNA]</scope>
    <source>
        <strain evidence="1 2">TBRC 4576</strain>
    </source>
</reference>
<comment type="caution">
    <text evidence="1">The sequence shown here is derived from an EMBL/GenBank/DDBJ whole genome shotgun (WGS) entry which is preliminary data.</text>
</comment>
<dbReference type="RefSeq" id="WP_137641627.1">
    <property type="nucleotide sequence ID" value="NZ_BJEA01000001.1"/>
</dbReference>
<protein>
    <submittedName>
        <fullName evidence="1">Uncharacterized protein</fullName>
    </submittedName>
</protein>
<name>A0ABV5WUW8_9LACO</name>
<organism evidence="1 2">
    <name type="scientific">Lactiplantibacillus modestisalitolerans</name>
    <dbReference type="NCBI Taxonomy" id="1457219"/>
    <lineage>
        <taxon>Bacteria</taxon>
        <taxon>Bacillati</taxon>
        <taxon>Bacillota</taxon>
        <taxon>Bacilli</taxon>
        <taxon>Lactobacillales</taxon>
        <taxon>Lactobacillaceae</taxon>
        <taxon>Lactiplantibacillus</taxon>
    </lineage>
</organism>
<evidence type="ECO:0000313" key="2">
    <source>
        <dbReference type="Proteomes" id="UP001589691"/>
    </source>
</evidence>
<accession>A0ABV5WUW8</accession>
<evidence type="ECO:0000313" key="1">
    <source>
        <dbReference type="EMBL" id="MFB9769920.1"/>
    </source>
</evidence>
<gene>
    <name evidence="1" type="ORF">ACFFLI_08620</name>
</gene>
<proteinExistence type="predicted"/>
<dbReference type="Proteomes" id="UP001589691">
    <property type="component" value="Unassembled WGS sequence"/>
</dbReference>